<proteinExistence type="predicted"/>
<protein>
    <submittedName>
        <fullName evidence="1">Uncharacterized protein</fullName>
    </submittedName>
</protein>
<organism evidence="1 2">
    <name type="scientific">Marchantia polymorpha</name>
    <name type="common">Common liverwort</name>
    <name type="synonym">Marchantia aquatica</name>
    <dbReference type="NCBI Taxonomy" id="3197"/>
    <lineage>
        <taxon>Eukaryota</taxon>
        <taxon>Viridiplantae</taxon>
        <taxon>Streptophyta</taxon>
        <taxon>Embryophyta</taxon>
        <taxon>Marchantiophyta</taxon>
        <taxon>Marchantiopsida</taxon>
        <taxon>Marchantiidae</taxon>
        <taxon>Marchantiales</taxon>
        <taxon>Marchantiaceae</taxon>
        <taxon>Marchantia</taxon>
    </lineage>
</organism>
<dbReference type="AlphaFoldDB" id="A0A2R6XC62"/>
<evidence type="ECO:0000313" key="1">
    <source>
        <dbReference type="EMBL" id="PTQ43703.1"/>
    </source>
</evidence>
<sequence>MGAESIHRWSEGSEAEDHSKAHGHELAGWLCSHRQYGLMAFFCVSPLGHPQMNITCKYSRNEHLLQYTLIEHVFVCDMHVKSLTICEECKDTMLTSKNSAPCALRFSLTTPSLTLRIYVCHLPLSLKICLHGR</sequence>
<gene>
    <name evidence="1" type="ORF">MARPO_0023s0035</name>
</gene>
<name>A0A2R6XC62_MARPO</name>
<evidence type="ECO:0000313" key="2">
    <source>
        <dbReference type="Proteomes" id="UP000244005"/>
    </source>
</evidence>
<dbReference type="Proteomes" id="UP000244005">
    <property type="component" value="Unassembled WGS sequence"/>
</dbReference>
<dbReference type="Gramene" id="Mp2g10660.1">
    <property type="protein sequence ID" value="Mp2g10660.1.cds1"/>
    <property type="gene ID" value="Mp2g10660"/>
</dbReference>
<keyword evidence="2" id="KW-1185">Reference proteome</keyword>
<accession>A0A2R6XC62</accession>
<dbReference type="EMBL" id="KZ772695">
    <property type="protein sequence ID" value="PTQ43703.1"/>
    <property type="molecule type" value="Genomic_DNA"/>
</dbReference>
<reference evidence="2" key="1">
    <citation type="journal article" date="2017" name="Cell">
        <title>Insights into land plant evolution garnered from the Marchantia polymorpha genome.</title>
        <authorList>
            <person name="Bowman J.L."/>
            <person name="Kohchi T."/>
            <person name="Yamato K.T."/>
            <person name="Jenkins J."/>
            <person name="Shu S."/>
            <person name="Ishizaki K."/>
            <person name="Yamaoka S."/>
            <person name="Nishihama R."/>
            <person name="Nakamura Y."/>
            <person name="Berger F."/>
            <person name="Adam C."/>
            <person name="Aki S.S."/>
            <person name="Althoff F."/>
            <person name="Araki T."/>
            <person name="Arteaga-Vazquez M.A."/>
            <person name="Balasubrmanian S."/>
            <person name="Barry K."/>
            <person name="Bauer D."/>
            <person name="Boehm C.R."/>
            <person name="Briginshaw L."/>
            <person name="Caballero-Perez J."/>
            <person name="Catarino B."/>
            <person name="Chen F."/>
            <person name="Chiyoda S."/>
            <person name="Chovatia M."/>
            <person name="Davies K.M."/>
            <person name="Delmans M."/>
            <person name="Demura T."/>
            <person name="Dierschke T."/>
            <person name="Dolan L."/>
            <person name="Dorantes-Acosta A.E."/>
            <person name="Eklund D.M."/>
            <person name="Florent S.N."/>
            <person name="Flores-Sandoval E."/>
            <person name="Fujiyama A."/>
            <person name="Fukuzawa H."/>
            <person name="Galik B."/>
            <person name="Grimanelli D."/>
            <person name="Grimwood J."/>
            <person name="Grossniklaus U."/>
            <person name="Hamada T."/>
            <person name="Haseloff J."/>
            <person name="Hetherington A.J."/>
            <person name="Higo A."/>
            <person name="Hirakawa Y."/>
            <person name="Hundley H.N."/>
            <person name="Ikeda Y."/>
            <person name="Inoue K."/>
            <person name="Inoue S.I."/>
            <person name="Ishida S."/>
            <person name="Jia Q."/>
            <person name="Kakita M."/>
            <person name="Kanazawa T."/>
            <person name="Kawai Y."/>
            <person name="Kawashima T."/>
            <person name="Kennedy M."/>
            <person name="Kinose K."/>
            <person name="Kinoshita T."/>
            <person name="Kohara Y."/>
            <person name="Koide E."/>
            <person name="Komatsu K."/>
            <person name="Kopischke S."/>
            <person name="Kubo M."/>
            <person name="Kyozuka J."/>
            <person name="Lagercrantz U."/>
            <person name="Lin S.S."/>
            <person name="Lindquist E."/>
            <person name="Lipzen A.M."/>
            <person name="Lu C.W."/>
            <person name="De Luna E."/>
            <person name="Martienssen R.A."/>
            <person name="Minamino N."/>
            <person name="Mizutani M."/>
            <person name="Mizutani M."/>
            <person name="Mochizuki N."/>
            <person name="Monte I."/>
            <person name="Mosher R."/>
            <person name="Nagasaki H."/>
            <person name="Nakagami H."/>
            <person name="Naramoto S."/>
            <person name="Nishitani K."/>
            <person name="Ohtani M."/>
            <person name="Okamoto T."/>
            <person name="Okumura M."/>
            <person name="Phillips J."/>
            <person name="Pollak B."/>
            <person name="Reinders A."/>
            <person name="Rovekamp M."/>
            <person name="Sano R."/>
            <person name="Sawa S."/>
            <person name="Schmid M.W."/>
            <person name="Shirakawa M."/>
            <person name="Solano R."/>
            <person name="Spunde A."/>
            <person name="Suetsugu N."/>
            <person name="Sugano S."/>
            <person name="Sugiyama A."/>
            <person name="Sun R."/>
            <person name="Suzuki Y."/>
            <person name="Takenaka M."/>
            <person name="Takezawa D."/>
            <person name="Tomogane H."/>
            <person name="Tsuzuki M."/>
            <person name="Ueda T."/>
            <person name="Umeda M."/>
            <person name="Ward J.M."/>
            <person name="Watanabe Y."/>
            <person name="Yazaki K."/>
            <person name="Yokoyama R."/>
            <person name="Yoshitake Y."/>
            <person name="Yotsui I."/>
            <person name="Zachgo S."/>
            <person name="Schmutz J."/>
        </authorList>
    </citation>
    <scope>NUCLEOTIDE SEQUENCE [LARGE SCALE GENOMIC DNA]</scope>
    <source>
        <strain evidence="2">Tak-1</strain>
    </source>
</reference>